<evidence type="ECO:0000256" key="14">
    <source>
        <dbReference type="RuleBase" id="RU003785"/>
    </source>
</evidence>
<evidence type="ECO:0000256" key="3">
    <source>
        <dbReference type="ARBA" id="ARBA00005842"/>
    </source>
</evidence>
<evidence type="ECO:0000256" key="7">
    <source>
        <dbReference type="ARBA" id="ARBA00022741"/>
    </source>
</evidence>
<dbReference type="InterPro" id="IPR027417">
    <property type="entry name" value="P-loop_NTPase"/>
</dbReference>
<dbReference type="NCBIfam" id="TIGR00174">
    <property type="entry name" value="miaA"/>
    <property type="match status" value="1"/>
</dbReference>
<comment type="function">
    <text evidence="2 11 13">Catalyzes the transfer of a dimethylallyl group onto the adenine at position 37 in tRNAs that read codons beginning with uridine, leading to the formation of N6-(dimethylallyl)adenosine (i(6)A).</text>
</comment>
<proteinExistence type="inferred from homology"/>
<dbReference type="AlphaFoldDB" id="A0A3D8ITC6"/>
<protein>
    <recommendedName>
        <fullName evidence="11">tRNA dimethylallyltransferase</fullName>
        <ecNumber evidence="11">2.5.1.75</ecNumber>
    </recommendedName>
    <alternativeName>
        <fullName evidence="11">Dimethylallyl diphosphate:tRNA dimethylallyltransferase</fullName>
        <shortName evidence="11">DMAPP:tRNA dimethylallyltransferase</shortName>
        <shortName evidence="11">DMATase</shortName>
    </alternativeName>
    <alternativeName>
        <fullName evidence="11">Isopentenyl-diphosphate:tRNA isopentenyltransferase</fullName>
        <shortName evidence="11">IPP transferase</shortName>
        <shortName evidence="11">IPPT</shortName>
        <shortName evidence="11">IPTase</shortName>
    </alternativeName>
</protein>
<dbReference type="GO" id="GO:0052381">
    <property type="term" value="F:tRNA dimethylallyltransferase activity"/>
    <property type="evidence" value="ECO:0007669"/>
    <property type="project" value="UniProtKB-UniRule"/>
</dbReference>
<dbReference type="Pfam" id="PF01715">
    <property type="entry name" value="IPPT"/>
    <property type="match status" value="1"/>
</dbReference>
<feature type="binding site" evidence="11">
    <location>
        <begin position="10"/>
        <end position="15"/>
    </location>
    <ligand>
        <name>substrate</name>
    </ligand>
</feature>
<dbReference type="Gene3D" id="1.10.20.140">
    <property type="match status" value="1"/>
</dbReference>
<evidence type="ECO:0000256" key="4">
    <source>
        <dbReference type="ARBA" id="ARBA00011245"/>
    </source>
</evidence>
<evidence type="ECO:0000256" key="13">
    <source>
        <dbReference type="RuleBase" id="RU003784"/>
    </source>
</evidence>
<dbReference type="GO" id="GO:0005524">
    <property type="term" value="F:ATP binding"/>
    <property type="evidence" value="ECO:0007669"/>
    <property type="project" value="UniProtKB-UniRule"/>
</dbReference>
<feature type="region of interest" description="Interaction with substrate tRNA" evidence="11">
    <location>
        <begin position="33"/>
        <end position="36"/>
    </location>
</feature>
<evidence type="ECO:0000256" key="12">
    <source>
        <dbReference type="RuleBase" id="RU003783"/>
    </source>
</evidence>
<comment type="catalytic activity">
    <reaction evidence="10 11 12">
        <text>adenosine(37) in tRNA + dimethylallyl diphosphate = N(6)-dimethylallyladenosine(37) in tRNA + diphosphate</text>
        <dbReference type="Rhea" id="RHEA:26482"/>
        <dbReference type="Rhea" id="RHEA-COMP:10162"/>
        <dbReference type="Rhea" id="RHEA-COMP:10375"/>
        <dbReference type="ChEBI" id="CHEBI:33019"/>
        <dbReference type="ChEBI" id="CHEBI:57623"/>
        <dbReference type="ChEBI" id="CHEBI:74411"/>
        <dbReference type="ChEBI" id="CHEBI:74415"/>
        <dbReference type="EC" id="2.5.1.75"/>
    </reaction>
</comment>
<dbReference type="OrthoDB" id="9776390at2"/>
<gene>
    <name evidence="11" type="primary">miaA</name>
    <name evidence="15" type="ORF">CQA54_01670</name>
</gene>
<evidence type="ECO:0000313" key="16">
    <source>
        <dbReference type="Proteomes" id="UP000256514"/>
    </source>
</evidence>
<keyword evidence="16" id="KW-1185">Reference proteome</keyword>
<evidence type="ECO:0000313" key="15">
    <source>
        <dbReference type="EMBL" id="RDU68538.1"/>
    </source>
</evidence>
<dbReference type="InterPro" id="IPR039657">
    <property type="entry name" value="Dimethylallyltransferase"/>
</dbReference>
<comment type="subunit">
    <text evidence="4 11">Monomer.</text>
</comment>
<evidence type="ECO:0000256" key="5">
    <source>
        <dbReference type="ARBA" id="ARBA00022679"/>
    </source>
</evidence>
<comment type="cofactor">
    <cofactor evidence="1 11">
        <name>Mg(2+)</name>
        <dbReference type="ChEBI" id="CHEBI:18420"/>
    </cofactor>
</comment>
<dbReference type="EC" id="2.5.1.75" evidence="11"/>
<evidence type="ECO:0000256" key="2">
    <source>
        <dbReference type="ARBA" id="ARBA00003213"/>
    </source>
</evidence>
<dbReference type="EMBL" id="NXLT01000001">
    <property type="protein sequence ID" value="RDU68538.1"/>
    <property type="molecule type" value="Genomic_DNA"/>
</dbReference>
<reference evidence="15 16" key="1">
    <citation type="submission" date="2018-04" db="EMBL/GenBank/DDBJ databases">
        <title>Novel Campyloabacter and Helicobacter Species and Strains.</title>
        <authorList>
            <person name="Mannion A.J."/>
            <person name="Shen Z."/>
            <person name="Fox J.G."/>
        </authorList>
    </citation>
    <scope>NUCLEOTIDE SEQUENCE [LARGE SCALE GENOMIC DNA]</scope>
    <source>
        <strain evidence="15 16">MIT 12-6600</strain>
    </source>
</reference>
<evidence type="ECO:0000256" key="11">
    <source>
        <dbReference type="HAMAP-Rule" id="MF_00185"/>
    </source>
</evidence>
<evidence type="ECO:0000256" key="8">
    <source>
        <dbReference type="ARBA" id="ARBA00022840"/>
    </source>
</evidence>
<organism evidence="15 16">
    <name type="scientific">Helicobacter equorum</name>
    <dbReference type="NCBI Taxonomy" id="361872"/>
    <lineage>
        <taxon>Bacteria</taxon>
        <taxon>Pseudomonadati</taxon>
        <taxon>Campylobacterota</taxon>
        <taxon>Epsilonproteobacteria</taxon>
        <taxon>Campylobacterales</taxon>
        <taxon>Helicobacteraceae</taxon>
        <taxon>Helicobacter</taxon>
    </lineage>
</organism>
<feature type="binding site" evidence="11">
    <location>
        <begin position="8"/>
        <end position="15"/>
    </location>
    <ligand>
        <name>ATP</name>
        <dbReference type="ChEBI" id="CHEBI:30616"/>
    </ligand>
</feature>
<name>A0A3D8ITC6_9HELI</name>
<keyword evidence="6 11" id="KW-0819">tRNA processing</keyword>
<keyword evidence="7 11" id="KW-0547">Nucleotide-binding</keyword>
<evidence type="ECO:0000256" key="6">
    <source>
        <dbReference type="ARBA" id="ARBA00022694"/>
    </source>
</evidence>
<keyword evidence="8 11" id="KW-0067">ATP-binding</keyword>
<dbReference type="RefSeq" id="WP_115570481.1">
    <property type="nucleotide sequence ID" value="NZ_NXLT01000001.1"/>
</dbReference>
<dbReference type="PANTHER" id="PTHR11088:SF60">
    <property type="entry name" value="TRNA DIMETHYLALLYLTRANSFERASE"/>
    <property type="match status" value="1"/>
</dbReference>
<evidence type="ECO:0000256" key="1">
    <source>
        <dbReference type="ARBA" id="ARBA00001946"/>
    </source>
</evidence>
<comment type="caution">
    <text evidence="11">Lacks conserved residue(s) required for the propagation of feature annotation.</text>
</comment>
<evidence type="ECO:0000256" key="10">
    <source>
        <dbReference type="ARBA" id="ARBA00049563"/>
    </source>
</evidence>
<dbReference type="PANTHER" id="PTHR11088">
    <property type="entry name" value="TRNA DIMETHYLALLYLTRANSFERASE"/>
    <property type="match status" value="1"/>
</dbReference>
<accession>A0A3D8ITC6</accession>
<comment type="similarity">
    <text evidence="3 11 14">Belongs to the IPP transferase family.</text>
</comment>
<dbReference type="GO" id="GO:0006400">
    <property type="term" value="P:tRNA modification"/>
    <property type="evidence" value="ECO:0007669"/>
    <property type="project" value="TreeGrafter"/>
</dbReference>
<keyword evidence="5 11" id="KW-0808">Transferase</keyword>
<feature type="site" description="Interaction with substrate tRNA" evidence="11">
    <location>
        <position position="100"/>
    </location>
</feature>
<comment type="caution">
    <text evidence="15">The sequence shown here is derived from an EMBL/GenBank/DDBJ whole genome shotgun (WGS) entry which is preliminary data.</text>
</comment>
<dbReference type="SUPFAM" id="SSF52540">
    <property type="entry name" value="P-loop containing nucleoside triphosphate hydrolases"/>
    <property type="match status" value="2"/>
</dbReference>
<dbReference type="InterPro" id="IPR018022">
    <property type="entry name" value="IPT"/>
</dbReference>
<dbReference type="Proteomes" id="UP000256514">
    <property type="component" value="Unassembled WGS sequence"/>
</dbReference>
<keyword evidence="9 11" id="KW-0460">Magnesium</keyword>
<dbReference type="Gene3D" id="1.10.287.890">
    <property type="entry name" value="Crystal structure of tRNA isopentenylpyrophosphate transferase (bh2366) domain"/>
    <property type="match status" value="1"/>
</dbReference>
<evidence type="ECO:0000256" key="9">
    <source>
        <dbReference type="ARBA" id="ARBA00022842"/>
    </source>
</evidence>
<sequence>MQIFALIGASGSGKSALGIELATRYDGEIFSLDSLSIYRYITIASAKPSPQDLAKIRHYGIDELDPHQPCNVMTFWQSLESALTQAKSKGKKTFFIVGGSSFYLKSMIEGLSPMPQLTQETSHTIHNHIASIPKPYEFLSHIDSLYAQTLQPTDTYRIHKALEIYFATDTIPSVYFATHPKQKFLALENIPILVLDMPRDILRERINIRTHAMISQGLLDEVRFLRDNYPAHSQSFKAIGIKESLEFLATNNSDTKMLHTLISTHTAQLAKRQSTFNRTQFRNALFLDSHQIHACIASHIQ</sequence>
<dbReference type="Gene3D" id="3.40.50.300">
    <property type="entry name" value="P-loop containing nucleotide triphosphate hydrolases"/>
    <property type="match status" value="1"/>
</dbReference>
<dbReference type="HAMAP" id="MF_00185">
    <property type="entry name" value="IPP_trans"/>
    <property type="match status" value="1"/>
</dbReference>